<evidence type="ECO:0000313" key="1">
    <source>
        <dbReference type="EMBL" id="MBK1880225.1"/>
    </source>
</evidence>
<dbReference type="Pfam" id="PF20583">
    <property type="entry name" value="DUF6786"/>
    <property type="match status" value="1"/>
</dbReference>
<reference evidence="1" key="1">
    <citation type="submission" date="2021-01" db="EMBL/GenBank/DDBJ databases">
        <title>Modified the classification status of verrucomicrobia.</title>
        <authorList>
            <person name="Feng X."/>
        </authorList>
    </citation>
    <scope>NUCLEOTIDE SEQUENCE</scope>
    <source>
        <strain evidence="1">KCTC 13126</strain>
    </source>
</reference>
<accession>A0A934RYU5</accession>
<keyword evidence="2" id="KW-1185">Reference proteome</keyword>
<protein>
    <submittedName>
        <fullName evidence="1">Uncharacterized protein</fullName>
    </submittedName>
</protein>
<dbReference type="EMBL" id="JAENIL010000076">
    <property type="protein sequence ID" value="MBK1880225.1"/>
    <property type="molecule type" value="Genomic_DNA"/>
</dbReference>
<dbReference type="AlphaFoldDB" id="A0A934RYU5"/>
<name>A0A934RYU5_9BACT</name>
<sequence>MSMCIISLLTSCGVGTGTRYGEDLELLKLKTAVVELVANEGRARVMVVPEYQGRVITSTFSGELGVSNGWVNRAALDEDNVTGGKVGGEDRLWIGPLGSQFSFFFQQIEPISDDNWLVPVSMNHEPYEVLASDSKSIRMRKEMQLTNFVGTEFELEVFRTVSIFDEERVKRELGVELADGVDFAAYESAHELFNRGEKAWSKETGLAGLWSAGMFEGSDDGVMVIPLRRVATLDEILQYLGPLDESRLRLLGRVLLFKVDGRYRSKIGVPRELAPDLYASYLPSKKRLTINQYKQTDDSLYFNSEVSVQENPYYGEVIPIYNHGTKDYSPTDTTAFFEMESVAPMLELKPGESKTHFHRIYHFSGNEEELTKIAEELLGVDLTECSF</sequence>
<proteinExistence type="predicted"/>
<dbReference type="InterPro" id="IPR046713">
    <property type="entry name" value="DUF6786"/>
</dbReference>
<comment type="caution">
    <text evidence="1">The sequence shown here is derived from an EMBL/GenBank/DDBJ whole genome shotgun (WGS) entry which is preliminary data.</text>
</comment>
<evidence type="ECO:0000313" key="2">
    <source>
        <dbReference type="Proteomes" id="UP000617628"/>
    </source>
</evidence>
<dbReference type="RefSeq" id="WP_200358954.1">
    <property type="nucleotide sequence ID" value="NZ_JAENIL010000076.1"/>
</dbReference>
<organism evidence="1 2">
    <name type="scientific">Pelagicoccus mobilis</name>
    <dbReference type="NCBI Taxonomy" id="415221"/>
    <lineage>
        <taxon>Bacteria</taxon>
        <taxon>Pseudomonadati</taxon>
        <taxon>Verrucomicrobiota</taxon>
        <taxon>Opitutia</taxon>
        <taxon>Puniceicoccales</taxon>
        <taxon>Pelagicoccaceae</taxon>
        <taxon>Pelagicoccus</taxon>
    </lineage>
</organism>
<dbReference type="Proteomes" id="UP000617628">
    <property type="component" value="Unassembled WGS sequence"/>
</dbReference>
<gene>
    <name evidence="1" type="ORF">JIN87_25290</name>
</gene>